<evidence type="ECO:0000313" key="1">
    <source>
        <dbReference type="EMBL" id="QPG75845.1"/>
    </source>
</evidence>
<gene>
    <name evidence="1" type="ORF">FOA43_003228</name>
</gene>
<reference evidence="1" key="1">
    <citation type="submission" date="2020-10" db="EMBL/GenBank/DDBJ databases">
        <authorList>
            <person name="Roach M.J.R."/>
        </authorList>
    </citation>
    <scope>NUCLEOTIDE SEQUENCE</scope>
    <source>
        <strain evidence="1">CBS 1945</strain>
    </source>
</reference>
<dbReference type="RefSeq" id="XP_038779410.1">
    <property type="nucleotide sequence ID" value="XM_038923482.1"/>
</dbReference>
<name>A0A875S691_EENNA</name>
<sequence>MSTKGYFNAEEIPVCQGERAKIARWVISQRQVYPPKSSSSGQLLEHMFRDVVDSHEGTVLRGASFVESHIDGLFAKKHISECEVTLVHDLDDSIHFILLHKI</sequence>
<dbReference type="Proteomes" id="UP000662931">
    <property type="component" value="Chromosome 4"/>
</dbReference>
<organism evidence="1 2">
    <name type="scientific">Eeniella nana</name>
    <name type="common">Yeast</name>
    <name type="synonym">Brettanomyces nanus</name>
    <dbReference type="NCBI Taxonomy" id="13502"/>
    <lineage>
        <taxon>Eukaryota</taxon>
        <taxon>Fungi</taxon>
        <taxon>Dikarya</taxon>
        <taxon>Ascomycota</taxon>
        <taxon>Saccharomycotina</taxon>
        <taxon>Pichiomycetes</taxon>
        <taxon>Pichiales</taxon>
        <taxon>Pichiaceae</taxon>
        <taxon>Brettanomyces</taxon>
    </lineage>
</organism>
<dbReference type="KEGG" id="bnn:FOA43_003228"/>
<accession>A0A875S691</accession>
<evidence type="ECO:0000313" key="2">
    <source>
        <dbReference type="Proteomes" id="UP000662931"/>
    </source>
</evidence>
<keyword evidence="2" id="KW-1185">Reference proteome</keyword>
<dbReference type="GeneID" id="62196628"/>
<dbReference type="EMBL" id="CP064815">
    <property type="protein sequence ID" value="QPG75845.1"/>
    <property type="molecule type" value="Genomic_DNA"/>
</dbReference>
<proteinExistence type="predicted"/>
<protein>
    <submittedName>
        <fullName evidence="1">Uncharacterized protein</fullName>
    </submittedName>
</protein>
<dbReference type="AlphaFoldDB" id="A0A875S691"/>